<dbReference type="PROSITE" id="PS00018">
    <property type="entry name" value="EF_HAND_1"/>
    <property type="match status" value="1"/>
</dbReference>
<feature type="domain" description="EF-hand" evidence="3">
    <location>
        <begin position="93"/>
        <end position="128"/>
    </location>
</feature>
<evidence type="ECO:0000313" key="4">
    <source>
        <dbReference type="EMBL" id="CAE4577413.1"/>
    </source>
</evidence>
<dbReference type="SUPFAM" id="SSF47473">
    <property type="entry name" value="EF-hand"/>
    <property type="match status" value="1"/>
</dbReference>
<organism evidence="4">
    <name type="scientific">Alexandrium monilatum</name>
    <dbReference type="NCBI Taxonomy" id="311494"/>
    <lineage>
        <taxon>Eukaryota</taxon>
        <taxon>Sar</taxon>
        <taxon>Alveolata</taxon>
        <taxon>Dinophyceae</taxon>
        <taxon>Gonyaulacales</taxon>
        <taxon>Pyrocystaceae</taxon>
        <taxon>Alexandrium</taxon>
    </lineage>
</organism>
<dbReference type="Gene3D" id="1.10.238.10">
    <property type="entry name" value="EF-hand"/>
    <property type="match status" value="1"/>
</dbReference>
<dbReference type="InterPro" id="IPR002048">
    <property type="entry name" value="EF_hand_dom"/>
</dbReference>
<dbReference type="SMART" id="SM00054">
    <property type="entry name" value="EFh"/>
    <property type="match status" value="2"/>
</dbReference>
<dbReference type="EMBL" id="HBNR01025290">
    <property type="protein sequence ID" value="CAE4577413.1"/>
    <property type="molecule type" value="Transcribed_RNA"/>
</dbReference>
<dbReference type="InterPro" id="IPR018247">
    <property type="entry name" value="EF_Hand_1_Ca_BS"/>
</dbReference>
<name>A0A7S4UXA3_9DINO</name>
<accession>A0A7S4UXA3</accession>
<dbReference type="PROSITE" id="PS50222">
    <property type="entry name" value="EF_HAND_2"/>
    <property type="match status" value="1"/>
</dbReference>
<sequence>MSSSWACDLRSIDMSPQTTSAVRVSKRFQGSGSLPALVASPKSRQAEEEVRQKFRNTLVSRYHSVVGAWRELDPRQHGRLSFFDFCRACHRLGYERETRQLWEAMDRNRDGFVSLDEFDEDVSRLLQGFAAAVEDRCGSAETAWQRFFAKTPGRCTADVFRRGCEQVGYTRNPDTVFNALNVQMSSKGISFKDFVLLDRWFRGTEEHKGKWDYQMLRPQTTIPARGRPRSAPLPEPLLRP</sequence>
<evidence type="ECO:0000259" key="3">
    <source>
        <dbReference type="PROSITE" id="PS50222"/>
    </source>
</evidence>
<dbReference type="GO" id="GO:0005509">
    <property type="term" value="F:calcium ion binding"/>
    <property type="evidence" value="ECO:0007669"/>
    <property type="project" value="InterPro"/>
</dbReference>
<proteinExistence type="predicted"/>
<reference evidence="4" key="1">
    <citation type="submission" date="2021-01" db="EMBL/GenBank/DDBJ databases">
        <authorList>
            <person name="Corre E."/>
            <person name="Pelletier E."/>
            <person name="Niang G."/>
            <person name="Scheremetjew M."/>
            <person name="Finn R."/>
            <person name="Kale V."/>
            <person name="Holt S."/>
            <person name="Cochrane G."/>
            <person name="Meng A."/>
            <person name="Brown T."/>
            <person name="Cohen L."/>
        </authorList>
    </citation>
    <scope>NUCLEOTIDE SEQUENCE</scope>
    <source>
        <strain evidence="4">CCMP3105</strain>
    </source>
</reference>
<evidence type="ECO:0000256" key="1">
    <source>
        <dbReference type="ARBA" id="ARBA00022837"/>
    </source>
</evidence>
<feature type="region of interest" description="Disordered" evidence="2">
    <location>
        <begin position="219"/>
        <end position="240"/>
    </location>
</feature>
<protein>
    <recommendedName>
        <fullName evidence="3">EF-hand domain-containing protein</fullName>
    </recommendedName>
</protein>
<dbReference type="InterPro" id="IPR011992">
    <property type="entry name" value="EF-hand-dom_pair"/>
</dbReference>
<keyword evidence="1" id="KW-0106">Calcium</keyword>
<gene>
    <name evidence="4" type="ORF">AMON00008_LOCUS17033</name>
</gene>
<dbReference type="AlphaFoldDB" id="A0A7S4UXA3"/>
<feature type="compositionally biased region" description="Pro residues" evidence="2">
    <location>
        <begin position="231"/>
        <end position="240"/>
    </location>
</feature>
<evidence type="ECO:0000256" key="2">
    <source>
        <dbReference type="SAM" id="MobiDB-lite"/>
    </source>
</evidence>